<dbReference type="Pfam" id="PF14559">
    <property type="entry name" value="TPR_19"/>
    <property type="match status" value="1"/>
</dbReference>
<feature type="repeat" description="TPR" evidence="1">
    <location>
        <begin position="79"/>
        <end position="112"/>
    </location>
</feature>
<protein>
    <submittedName>
        <fullName evidence="3">Tetratricopeptide repeat protein</fullName>
    </submittedName>
</protein>
<keyword evidence="4" id="KW-1185">Reference proteome</keyword>
<dbReference type="InterPro" id="IPR011990">
    <property type="entry name" value="TPR-like_helical_dom_sf"/>
</dbReference>
<dbReference type="InterPro" id="IPR019734">
    <property type="entry name" value="TPR_rpt"/>
</dbReference>
<proteinExistence type="predicted"/>
<feature type="region of interest" description="Disordered" evidence="2">
    <location>
        <begin position="47"/>
        <end position="75"/>
    </location>
</feature>
<dbReference type="EMBL" id="VTUX01000004">
    <property type="protein sequence ID" value="KAA1192059.1"/>
    <property type="molecule type" value="Genomic_DNA"/>
</dbReference>
<dbReference type="PROSITE" id="PS50005">
    <property type="entry name" value="TPR"/>
    <property type="match status" value="1"/>
</dbReference>
<gene>
    <name evidence="3" type="ORF">F0M18_11130</name>
</gene>
<evidence type="ECO:0000256" key="2">
    <source>
        <dbReference type="SAM" id="MobiDB-lite"/>
    </source>
</evidence>
<dbReference type="AlphaFoldDB" id="A0A5B0X1Q4"/>
<keyword evidence="1" id="KW-0802">TPR repeat</keyword>
<dbReference type="Gene3D" id="1.25.40.10">
    <property type="entry name" value="Tetratricopeptide repeat domain"/>
    <property type="match status" value="1"/>
</dbReference>
<organism evidence="3 4">
    <name type="scientific">Pseudohalioglobus sediminis</name>
    <dbReference type="NCBI Taxonomy" id="2606449"/>
    <lineage>
        <taxon>Bacteria</taxon>
        <taxon>Pseudomonadati</taxon>
        <taxon>Pseudomonadota</taxon>
        <taxon>Gammaproteobacteria</taxon>
        <taxon>Cellvibrionales</taxon>
        <taxon>Halieaceae</taxon>
        <taxon>Pseudohalioglobus</taxon>
    </lineage>
</organism>
<evidence type="ECO:0000256" key="1">
    <source>
        <dbReference type="PROSITE-ProRule" id="PRU00339"/>
    </source>
</evidence>
<name>A0A5B0X1Q4_9GAMM</name>
<dbReference type="Proteomes" id="UP000323708">
    <property type="component" value="Unassembled WGS sequence"/>
</dbReference>
<reference evidence="3 4" key="1">
    <citation type="submission" date="2019-09" db="EMBL/GenBank/DDBJ databases">
        <authorList>
            <person name="Chen X.-Y."/>
        </authorList>
    </citation>
    <scope>NUCLEOTIDE SEQUENCE [LARGE SCALE GENOMIC DNA]</scope>
    <source>
        <strain evidence="3 4">NY5</strain>
    </source>
</reference>
<dbReference type="SMART" id="SM00028">
    <property type="entry name" value="TPR"/>
    <property type="match status" value="2"/>
</dbReference>
<sequence>MRYTAGPDVIAECPVGFCSLKSPVLVVGLVIFLSACGTNPYSLPKIESPEPEYEESKPQPEALPKPPVETSRPQPVGAAAGLLAKADTARERGEYDQALAYLERAQRIDPDNAEIYLGLAQTHAAAGNMIQARATAERGLLYCSGGNQCDALRAYTR</sequence>
<evidence type="ECO:0000313" key="3">
    <source>
        <dbReference type="EMBL" id="KAA1192059.1"/>
    </source>
</evidence>
<dbReference type="SUPFAM" id="SSF48452">
    <property type="entry name" value="TPR-like"/>
    <property type="match status" value="1"/>
</dbReference>
<comment type="caution">
    <text evidence="3">The sequence shown here is derived from an EMBL/GenBank/DDBJ whole genome shotgun (WGS) entry which is preliminary data.</text>
</comment>
<accession>A0A5B0X1Q4</accession>
<evidence type="ECO:0000313" key="4">
    <source>
        <dbReference type="Proteomes" id="UP000323708"/>
    </source>
</evidence>